<accession>A0A5B7I1Y6</accession>
<reference evidence="2 3" key="1">
    <citation type="submission" date="2019-05" db="EMBL/GenBank/DDBJ databases">
        <title>Another draft genome of Portunus trituberculatus and its Hox gene families provides insights of decapod evolution.</title>
        <authorList>
            <person name="Jeong J.-H."/>
            <person name="Song I."/>
            <person name="Kim S."/>
            <person name="Choi T."/>
            <person name="Kim D."/>
            <person name="Ryu S."/>
            <person name="Kim W."/>
        </authorList>
    </citation>
    <scope>NUCLEOTIDE SEQUENCE [LARGE SCALE GENOMIC DNA]</scope>
    <source>
        <tissue evidence="2">Muscle</tissue>
    </source>
</reference>
<name>A0A5B7I1Y6_PORTR</name>
<evidence type="ECO:0000256" key="1">
    <source>
        <dbReference type="SAM" id="MobiDB-lite"/>
    </source>
</evidence>
<evidence type="ECO:0000313" key="3">
    <source>
        <dbReference type="Proteomes" id="UP000324222"/>
    </source>
</evidence>
<dbReference type="AlphaFoldDB" id="A0A5B7I1Y6"/>
<comment type="caution">
    <text evidence="2">The sequence shown here is derived from an EMBL/GenBank/DDBJ whole genome shotgun (WGS) entry which is preliminary data.</text>
</comment>
<sequence>MRRASDLMHVCRVSFPNSLTPLESRHASKAHAPTPARTPAPPDREVEKKQYVVLFVAIKSLENCLHPPALPVLRCRFPKPHASANAFRIDPCRRL</sequence>
<organism evidence="2 3">
    <name type="scientific">Portunus trituberculatus</name>
    <name type="common">Swimming crab</name>
    <name type="synonym">Neptunus trituberculatus</name>
    <dbReference type="NCBI Taxonomy" id="210409"/>
    <lineage>
        <taxon>Eukaryota</taxon>
        <taxon>Metazoa</taxon>
        <taxon>Ecdysozoa</taxon>
        <taxon>Arthropoda</taxon>
        <taxon>Crustacea</taxon>
        <taxon>Multicrustacea</taxon>
        <taxon>Malacostraca</taxon>
        <taxon>Eumalacostraca</taxon>
        <taxon>Eucarida</taxon>
        <taxon>Decapoda</taxon>
        <taxon>Pleocyemata</taxon>
        <taxon>Brachyura</taxon>
        <taxon>Eubrachyura</taxon>
        <taxon>Portunoidea</taxon>
        <taxon>Portunidae</taxon>
        <taxon>Portuninae</taxon>
        <taxon>Portunus</taxon>
    </lineage>
</organism>
<protein>
    <submittedName>
        <fullName evidence="2">Uncharacterized protein</fullName>
    </submittedName>
</protein>
<proteinExistence type="predicted"/>
<keyword evidence="3" id="KW-1185">Reference proteome</keyword>
<feature type="region of interest" description="Disordered" evidence="1">
    <location>
        <begin position="22"/>
        <end position="45"/>
    </location>
</feature>
<dbReference type="EMBL" id="VSRR010050961">
    <property type="protein sequence ID" value="MPC79371.1"/>
    <property type="molecule type" value="Genomic_DNA"/>
</dbReference>
<dbReference type="Proteomes" id="UP000324222">
    <property type="component" value="Unassembled WGS sequence"/>
</dbReference>
<evidence type="ECO:0000313" key="2">
    <source>
        <dbReference type="EMBL" id="MPC79371.1"/>
    </source>
</evidence>
<gene>
    <name evidence="2" type="ORF">E2C01_073896</name>
</gene>